<keyword evidence="2" id="KW-0479">Metal-binding</keyword>
<dbReference type="GO" id="GO:0004493">
    <property type="term" value="F:methylmalonyl-CoA epimerase activity"/>
    <property type="evidence" value="ECO:0007669"/>
    <property type="project" value="TreeGrafter"/>
</dbReference>
<evidence type="ECO:0000256" key="1">
    <source>
        <dbReference type="ARBA" id="ARBA00009308"/>
    </source>
</evidence>
<evidence type="ECO:0000313" key="4">
    <source>
        <dbReference type="EMBL" id="PNR96520.1"/>
    </source>
</evidence>
<dbReference type="InterPro" id="IPR037523">
    <property type="entry name" value="VOC_core"/>
</dbReference>
<dbReference type="InterPro" id="IPR051785">
    <property type="entry name" value="MMCE/EMCE_epimerase"/>
</dbReference>
<sequence>METKIDHIGIAVNSIEEAFKLYRDLLHVEKSAEEILEDRGIKVTFLYIKDVRIELMEPIREDSEISNFLKKRGEGFHHIAYQVNNIEKILENAKKMGYKTLSDEPNQGAGGSLVFFLHPKSANGILTEFVEYQK</sequence>
<dbReference type="EMBL" id="AZRL01000012">
    <property type="protein sequence ID" value="PNR96520.1"/>
    <property type="molecule type" value="Genomic_DNA"/>
</dbReference>
<dbReference type="NCBIfam" id="TIGR03081">
    <property type="entry name" value="metmalonyl_epim"/>
    <property type="match status" value="1"/>
</dbReference>
<name>A0A2K1P182_9BACT</name>
<evidence type="ECO:0000256" key="2">
    <source>
        <dbReference type="ARBA" id="ARBA00022723"/>
    </source>
</evidence>
<accession>A0A2K1P182</accession>
<dbReference type="InterPro" id="IPR017515">
    <property type="entry name" value="MeMalonyl-CoA_epimerase"/>
</dbReference>
<comment type="caution">
    <text evidence="4">The sequence shown here is derived from an EMBL/GenBank/DDBJ whole genome shotgun (WGS) entry which is preliminary data.</text>
</comment>
<dbReference type="Pfam" id="PF13669">
    <property type="entry name" value="Glyoxalase_4"/>
    <property type="match status" value="1"/>
</dbReference>
<feature type="domain" description="VOC" evidence="3">
    <location>
        <begin position="4"/>
        <end position="132"/>
    </location>
</feature>
<dbReference type="GO" id="GO:0046872">
    <property type="term" value="F:metal ion binding"/>
    <property type="evidence" value="ECO:0007669"/>
    <property type="project" value="UniProtKB-KW"/>
</dbReference>
<dbReference type="CDD" id="cd07249">
    <property type="entry name" value="MMCE"/>
    <property type="match status" value="1"/>
</dbReference>
<gene>
    <name evidence="4" type="ORF">X929_05580</name>
</gene>
<dbReference type="InterPro" id="IPR029068">
    <property type="entry name" value="Glyas_Bleomycin-R_OHBP_Dase"/>
</dbReference>
<evidence type="ECO:0000313" key="5">
    <source>
        <dbReference type="Proteomes" id="UP000236434"/>
    </source>
</evidence>
<dbReference type="PROSITE" id="PS51819">
    <property type="entry name" value="VOC"/>
    <property type="match status" value="1"/>
</dbReference>
<dbReference type="RefSeq" id="WP_103067025.1">
    <property type="nucleotide sequence ID" value="NZ_AZRL01000012.1"/>
</dbReference>
<dbReference type="Proteomes" id="UP000236434">
    <property type="component" value="Unassembled WGS sequence"/>
</dbReference>
<dbReference type="SUPFAM" id="SSF54593">
    <property type="entry name" value="Glyoxalase/Bleomycin resistance protein/Dihydroxybiphenyl dioxygenase"/>
    <property type="match status" value="1"/>
</dbReference>
<dbReference type="PANTHER" id="PTHR43048">
    <property type="entry name" value="METHYLMALONYL-COA EPIMERASE"/>
    <property type="match status" value="1"/>
</dbReference>
<evidence type="ECO:0000259" key="3">
    <source>
        <dbReference type="PROSITE" id="PS51819"/>
    </source>
</evidence>
<dbReference type="AlphaFoldDB" id="A0A2K1P182"/>
<reference evidence="4 5" key="1">
    <citation type="submission" date="2013-12" db="EMBL/GenBank/DDBJ databases">
        <title>Comparative genomics of Petrotoga isolates.</title>
        <authorList>
            <person name="Nesbo C.L."/>
            <person name="Charchuk R."/>
            <person name="Chow K."/>
        </authorList>
    </citation>
    <scope>NUCLEOTIDE SEQUENCE [LARGE SCALE GENOMIC DNA]</scope>
    <source>
        <strain evidence="4 5">DSM 13574</strain>
    </source>
</reference>
<protein>
    <recommendedName>
        <fullName evidence="3">VOC domain-containing protein</fullName>
    </recommendedName>
</protein>
<dbReference type="Gene3D" id="3.10.180.10">
    <property type="entry name" value="2,3-Dihydroxybiphenyl 1,2-Dioxygenase, domain 1"/>
    <property type="match status" value="1"/>
</dbReference>
<organism evidence="4 5">
    <name type="scientific">Petrotoga olearia DSM 13574</name>
    <dbReference type="NCBI Taxonomy" id="1122955"/>
    <lineage>
        <taxon>Bacteria</taxon>
        <taxon>Thermotogati</taxon>
        <taxon>Thermotogota</taxon>
        <taxon>Thermotogae</taxon>
        <taxon>Petrotogales</taxon>
        <taxon>Petrotogaceae</taxon>
        <taxon>Petrotoga</taxon>
    </lineage>
</organism>
<proteinExistence type="inferred from homology"/>
<dbReference type="PANTHER" id="PTHR43048:SF3">
    <property type="entry name" value="METHYLMALONYL-COA EPIMERASE, MITOCHONDRIAL"/>
    <property type="match status" value="1"/>
</dbReference>
<dbReference type="OrthoDB" id="9788468at2"/>
<dbReference type="GO" id="GO:0046491">
    <property type="term" value="P:L-methylmalonyl-CoA metabolic process"/>
    <property type="evidence" value="ECO:0007669"/>
    <property type="project" value="TreeGrafter"/>
</dbReference>
<comment type="similarity">
    <text evidence="1">Belongs to the methylmalonyl-CoA epimerase family.</text>
</comment>